<proteinExistence type="predicted"/>
<dbReference type="AlphaFoldDB" id="A0A6H1NYU5"/>
<evidence type="ECO:0000313" key="2">
    <source>
        <dbReference type="Proteomes" id="UP000501868"/>
    </source>
</evidence>
<dbReference type="EMBL" id="CP051128">
    <property type="protein sequence ID" value="QIZ06367.1"/>
    <property type="molecule type" value="Genomic_DNA"/>
</dbReference>
<reference evidence="1 2" key="1">
    <citation type="submission" date="2020-04" db="EMBL/GenBank/DDBJ databases">
        <title>Genome-Wide Identification of 5-Methylcytosine Sites in Bacterial Genomes By High-Throughput Sequencing of MspJI Restriction Fragments.</title>
        <authorList>
            <person name="Wu V."/>
        </authorList>
    </citation>
    <scope>NUCLEOTIDE SEQUENCE [LARGE SCALE GENOMIC DNA]</scope>
    <source>
        <strain evidence="1 2">S2</strain>
    </source>
</reference>
<organism evidence="1 2">
    <name type="scientific">Priestia megaterium</name>
    <name type="common">Bacillus megaterium</name>
    <dbReference type="NCBI Taxonomy" id="1404"/>
    <lineage>
        <taxon>Bacteria</taxon>
        <taxon>Bacillati</taxon>
        <taxon>Bacillota</taxon>
        <taxon>Bacilli</taxon>
        <taxon>Bacillales</taxon>
        <taxon>Bacillaceae</taxon>
        <taxon>Priestia</taxon>
    </lineage>
</organism>
<protein>
    <submittedName>
        <fullName evidence="1">Peptidase</fullName>
    </submittedName>
</protein>
<accession>A0A6H1NYU5</accession>
<sequence length="213" mass="24407">MRLEYLKGNYDAIYSLGDLCLAALQLRQNNLRPFAGPLDWMSSPSLSSVSSLLKNRFIGYMDLPNLIPSGYATGVDSSEPHIVVTDMAYQIVSSHDFIADKNTFTNLATYPEVRAKFDRRIQRFLDILSNGKRILFIRTEGTFEELLELESVLSKLVKNEFHILLVNHTNTKDLIEKDWPVKNVCAIELPNEEKWHGNDHYWEAIFKGINIKA</sequence>
<dbReference type="Pfam" id="PF08795">
    <property type="entry name" value="DUF1796"/>
    <property type="match status" value="1"/>
</dbReference>
<name>A0A6H1NYU5_PRIMG</name>
<dbReference type="InterPro" id="IPR014903">
    <property type="entry name" value="DUF1796"/>
</dbReference>
<dbReference type="Proteomes" id="UP000501868">
    <property type="component" value="Chromosome"/>
</dbReference>
<gene>
    <name evidence="1" type="ORF">HFZ78_06320</name>
</gene>
<reference evidence="1 2" key="2">
    <citation type="submission" date="2020-04" db="EMBL/GenBank/DDBJ databases">
        <authorList>
            <person name="Fomenkov A."/>
            <person name="Anton B.P."/>
            <person name="Roberts R.J."/>
        </authorList>
    </citation>
    <scope>NUCLEOTIDE SEQUENCE [LARGE SCALE GENOMIC DNA]</scope>
    <source>
        <strain evidence="1 2">S2</strain>
    </source>
</reference>
<evidence type="ECO:0000313" key="1">
    <source>
        <dbReference type="EMBL" id="QIZ06367.1"/>
    </source>
</evidence>